<sequence>MSVEQTGESTAAGGGGVGESQRSAPTPFLTKTFQLVDDPSVDELISWNEDGTAFIVWRPAEFARDLLPKYFKHNNFSSFVRQLNTYGFKKVGPDRWEFVHECFRKGDKGLLKDIQRRKVSTGAAATAGTATAIAANSQAVAMAALIVGSPANSEDEQVLSSNSSPAAATTALRAGTTAADIREENERLRQENSQLSQELDRLRSLCSNVCTLMSNHSSEMSTEVTALDFMPVEKGCDDVVKAADEEEEIIPMIFGVPIGAKRVKRGEDEEGQNQVRRGEPE</sequence>
<evidence type="ECO:0000256" key="11">
    <source>
        <dbReference type="SAM" id="MobiDB-lite"/>
    </source>
</evidence>
<feature type="region of interest" description="Disordered" evidence="11">
    <location>
        <begin position="261"/>
        <end position="281"/>
    </location>
</feature>
<evidence type="ECO:0000256" key="9">
    <source>
        <dbReference type="RuleBase" id="RU004020"/>
    </source>
</evidence>
<reference evidence="13 14" key="1">
    <citation type="submission" date="2019-12" db="EMBL/GenBank/DDBJ databases">
        <authorList>
            <person name="Alioto T."/>
            <person name="Alioto T."/>
            <person name="Gomez Garrido J."/>
        </authorList>
    </citation>
    <scope>NUCLEOTIDE SEQUENCE [LARGE SCALE GENOMIC DNA]</scope>
</reference>
<evidence type="ECO:0000256" key="2">
    <source>
        <dbReference type="ARBA" id="ARBA00011233"/>
    </source>
</evidence>
<dbReference type="PANTHER" id="PTHR10015">
    <property type="entry name" value="HEAT SHOCK TRANSCRIPTION FACTOR"/>
    <property type="match status" value="1"/>
</dbReference>
<comment type="subcellular location">
    <subcellularLocation>
        <location evidence="1">Nucleus</location>
    </subcellularLocation>
</comment>
<keyword evidence="10" id="KW-0175">Coiled coil</keyword>
<feature type="region of interest" description="Disordered" evidence="11">
    <location>
        <begin position="1"/>
        <end position="24"/>
    </location>
</feature>
<dbReference type="Pfam" id="PF00447">
    <property type="entry name" value="HSF_DNA-bind"/>
    <property type="match status" value="1"/>
</dbReference>
<dbReference type="GO" id="GO:0005634">
    <property type="term" value="C:nucleus"/>
    <property type="evidence" value="ECO:0007669"/>
    <property type="project" value="UniProtKB-SubCell"/>
</dbReference>
<evidence type="ECO:0000256" key="1">
    <source>
        <dbReference type="ARBA" id="ARBA00004123"/>
    </source>
</evidence>
<accession>A0A8S0STP1</accession>
<dbReference type="SMART" id="SM00415">
    <property type="entry name" value="HSF"/>
    <property type="match status" value="1"/>
</dbReference>
<dbReference type="AlphaFoldDB" id="A0A8S0STP1"/>
<feature type="domain" description="HSF-type DNA-binding" evidence="12">
    <location>
        <begin position="67"/>
        <end position="91"/>
    </location>
</feature>
<dbReference type="PANTHER" id="PTHR10015:SF169">
    <property type="entry name" value="HEAT STRESS TRANSCRIPTION FACTOR B-2B"/>
    <property type="match status" value="1"/>
</dbReference>
<gene>
    <name evidence="13" type="ORF">OLEA9_A038485</name>
</gene>
<comment type="subunit">
    <text evidence="2">Homotrimer.</text>
</comment>
<dbReference type="Gramene" id="OE9A038485T1">
    <property type="protein sequence ID" value="OE9A038485C1"/>
    <property type="gene ID" value="OE9A038485"/>
</dbReference>
<proteinExistence type="inferred from homology"/>
<dbReference type="GO" id="GO:0003700">
    <property type="term" value="F:DNA-binding transcription factor activity"/>
    <property type="evidence" value="ECO:0007669"/>
    <property type="project" value="InterPro"/>
</dbReference>
<keyword evidence="4" id="KW-0805">Transcription regulation</keyword>
<keyword evidence="8" id="KW-0539">Nucleus</keyword>
<evidence type="ECO:0000256" key="7">
    <source>
        <dbReference type="ARBA" id="ARBA00023163"/>
    </source>
</evidence>
<dbReference type="FunFam" id="1.10.10.10:FF:000037">
    <property type="entry name" value="Heat stress transcription factor B-4"/>
    <property type="match status" value="1"/>
</dbReference>
<organism evidence="13 14">
    <name type="scientific">Olea europaea subsp. europaea</name>
    <dbReference type="NCBI Taxonomy" id="158383"/>
    <lineage>
        <taxon>Eukaryota</taxon>
        <taxon>Viridiplantae</taxon>
        <taxon>Streptophyta</taxon>
        <taxon>Embryophyta</taxon>
        <taxon>Tracheophyta</taxon>
        <taxon>Spermatophyta</taxon>
        <taxon>Magnoliopsida</taxon>
        <taxon>eudicotyledons</taxon>
        <taxon>Gunneridae</taxon>
        <taxon>Pentapetalae</taxon>
        <taxon>asterids</taxon>
        <taxon>lamiids</taxon>
        <taxon>Lamiales</taxon>
        <taxon>Oleaceae</taxon>
        <taxon>Oleeae</taxon>
        <taxon>Olea</taxon>
    </lineage>
</organism>
<evidence type="ECO:0000256" key="6">
    <source>
        <dbReference type="ARBA" id="ARBA00023125"/>
    </source>
</evidence>
<feature type="coiled-coil region" evidence="10">
    <location>
        <begin position="178"/>
        <end position="205"/>
    </location>
</feature>
<evidence type="ECO:0000259" key="12">
    <source>
        <dbReference type="PROSITE" id="PS00434"/>
    </source>
</evidence>
<dbReference type="GO" id="GO:0006357">
    <property type="term" value="P:regulation of transcription by RNA polymerase II"/>
    <property type="evidence" value="ECO:0007669"/>
    <property type="project" value="TreeGrafter"/>
</dbReference>
<comment type="similarity">
    <text evidence="9">Belongs to the HSF family.</text>
</comment>
<dbReference type="Gene3D" id="1.10.10.10">
    <property type="entry name" value="Winged helix-like DNA-binding domain superfamily/Winged helix DNA-binding domain"/>
    <property type="match status" value="1"/>
</dbReference>
<evidence type="ECO:0000256" key="4">
    <source>
        <dbReference type="ARBA" id="ARBA00023015"/>
    </source>
</evidence>
<name>A0A8S0STP1_OLEEU</name>
<keyword evidence="6" id="KW-0238">DNA-binding</keyword>
<keyword evidence="7" id="KW-0804">Transcription</keyword>
<keyword evidence="5" id="KW-0346">Stress response</keyword>
<dbReference type="InterPro" id="IPR036390">
    <property type="entry name" value="WH_DNA-bd_sf"/>
</dbReference>
<comment type="caution">
    <text evidence="13">The sequence shown here is derived from an EMBL/GenBank/DDBJ whole genome shotgun (WGS) entry which is preliminary data.</text>
</comment>
<dbReference type="PRINTS" id="PR00056">
    <property type="entry name" value="HSFDOMAIN"/>
</dbReference>
<keyword evidence="3" id="KW-0597">Phosphoprotein</keyword>
<protein>
    <submittedName>
        <fullName evidence="13">Heat stress transcription factor B-2b</fullName>
    </submittedName>
</protein>
<evidence type="ECO:0000313" key="13">
    <source>
        <dbReference type="EMBL" id="CAA2994993.1"/>
    </source>
</evidence>
<keyword evidence="14" id="KW-1185">Reference proteome</keyword>
<feature type="compositionally biased region" description="Low complexity" evidence="11">
    <location>
        <begin position="1"/>
        <end position="11"/>
    </location>
</feature>
<dbReference type="InterPro" id="IPR000232">
    <property type="entry name" value="HSF_DNA-bd"/>
</dbReference>
<dbReference type="OrthoDB" id="60033at2759"/>
<evidence type="ECO:0000256" key="8">
    <source>
        <dbReference type="ARBA" id="ARBA00023242"/>
    </source>
</evidence>
<dbReference type="Proteomes" id="UP000594638">
    <property type="component" value="Unassembled WGS sequence"/>
</dbReference>
<evidence type="ECO:0000256" key="3">
    <source>
        <dbReference type="ARBA" id="ARBA00022553"/>
    </source>
</evidence>
<evidence type="ECO:0000313" key="14">
    <source>
        <dbReference type="Proteomes" id="UP000594638"/>
    </source>
</evidence>
<dbReference type="GO" id="GO:0000978">
    <property type="term" value="F:RNA polymerase II cis-regulatory region sequence-specific DNA binding"/>
    <property type="evidence" value="ECO:0007669"/>
    <property type="project" value="TreeGrafter"/>
</dbReference>
<dbReference type="PROSITE" id="PS00434">
    <property type="entry name" value="HSF_DOMAIN"/>
    <property type="match status" value="1"/>
</dbReference>
<evidence type="ECO:0000256" key="5">
    <source>
        <dbReference type="ARBA" id="ARBA00023016"/>
    </source>
</evidence>
<dbReference type="SUPFAM" id="SSF46785">
    <property type="entry name" value="Winged helix' DNA-binding domain"/>
    <property type="match status" value="1"/>
</dbReference>
<dbReference type="InterPro" id="IPR036388">
    <property type="entry name" value="WH-like_DNA-bd_sf"/>
</dbReference>
<evidence type="ECO:0000256" key="10">
    <source>
        <dbReference type="SAM" id="Coils"/>
    </source>
</evidence>
<dbReference type="EMBL" id="CACTIH010005487">
    <property type="protein sequence ID" value="CAA2994993.1"/>
    <property type="molecule type" value="Genomic_DNA"/>
</dbReference>